<evidence type="ECO:0000256" key="1">
    <source>
        <dbReference type="SAM" id="MobiDB-lite"/>
    </source>
</evidence>
<sequence>MAVIRLILLVAVLGGLTLLLVQNWSPTLSLVFLGMRTQPLPLAMWILFSTATGAFTSIAIATLFKLSNYFAGGQRQTFYKSTATSSRAKATRREEPTSSPTSPPPPASKTKYPTSDEFDDWETNSSGDDDWNFDEKPEQEPTPSAKTQQVKDSQTYERQQTEPKSSSQSGSVYSYSYREPKNTAAGKTESVYDADYRVIIPPYQPPTANQVDADADDDDWKFFDDDDSKDGDERSRR</sequence>
<gene>
    <name evidence="3" type="ORF">FNW02_13900</name>
</gene>
<reference evidence="3" key="1">
    <citation type="submission" date="2019-07" db="EMBL/GenBank/DDBJ databases">
        <title>Toxilogical consequences of a new and cryptic species of cyanobacteria (Komarekiella delphini-convector) recovered from the epidermis of a bottlenose dolphin and 1500 ft. in the air.</title>
        <authorList>
            <person name="Brown A.O."/>
            <person name="Dvorak P."/>
            <person name="Villanueva C.D."/>
            <person name="Foss A.J."/>
            <person name="Garvey A.D."/>
            <person name="Gibson Q.A."/>
            <person name="Johansen J.R."/>
            <person name="Casamatta D.A."/>
        </authorList>
    </citation>
    <scope>NUCLEOTIDE SEQUENCE</scope>
    <source>
        <strain evidence="3">SJRDD-AB1</strain>
    </source>
</reference>
<keyword evidence="2" id="KW-0812">Transmembrane</keyword>
<comment type="caution">
    <text evidence="3">The sequence shown here is derived from an EMBL/GenBank/DDBJ whole genome shotgun (WGS) entry which is preliminary data.</text>
</comment>
<feature type="compositionally biased region" description="Acidic residues" evidence="1">
    <location>
        <begin position="116"/>
        <end position="132"/>
    </location>
</feature>
<feature type="compositionally biased region" description="Acidic residues" evidence="1">
    <location>
        <begin position="213"/>
        <end position="230"/>
    </location>
</feature>
<evidence type="ECO:0000313" key="3">
    <source>
        <dbReference type="EMBL" id="MBD6616893.1"/>
    </source>
</evidence>
<name>A0AA40SX32_9NOST</name>
<proteinExistence type="predicted"/>
<dbReference type="Proteomes" id="UP001165986">
    <property type="component" value="Unassembled WGS sequence"/>
</dbReference>
<accession>A0AA40SX32</accession>
<evidence type="ECO:0000313" key="4">
    <source>
        <dbReference type="Proteomes" id="UP001165986"/>
    </source>
</evidence>
<feature type="transmembrane region" description="Helical" evidence="2">
    <location>
        <begin position="45"/>
        <end position="66"/>
    </location>
</feature>
<dbReference type="EMBL" id="VJXY01000013">
    <property type="protein sequence ID" value="MBD6616893.1"/>
    <property type="molecule type" value="Genomic_DNA"/>
</dbReference>
<feature type="region of interest" description="Disordered" evidence="1">
    <location>
        <begin position="81"/>
        <end position="237"/>
    </location>
</feature>
<evidence type="ECO:0000256" key="2">
    <source>
        <dbReference type="SAM" id="Phobius"/>
    </source>
</evidence>
<feature type="compositionally biased region" description="Polar residues" evidence="1">
    <location>
        <begin position="141"/>
        <end position="164"/>
    </location>
</feature>
<dbReference type="RefSeq" id="WP_191758132.1">
    <property type="nucleotide sequence ID" value="NZ_VJXY01000013.1"/>
</dbReference>
<keyword evidence="2" id="KW-0472">Membrane</keyword>
<feature type="compositionally biased region" description="Low complexity" evidence="1">
    <location>
        <begin position="165"/>
        <end position="177"/>
    </location>
</feature>
<protein>
    <submittedName>
        <fullName evidence="3">LapA family protein</fullName>
    </submittedName>
</protein>
<keyword evidence="2" id="KW-1133">Transmembrane helix</keyword>
<dbReference type="AlphaFoldDB" id="A0AA40SX32"/>
<keyword evidence="4" id="KW-1185">Reference proteome</keyword>
<organism evidence="3 4">
    <name type="scientific">Komarekiella delphini-convector SJRDD-AB1</name>
    <dbReference type="NCBI Taxonomy" id="2593771"/>
    <lineage>
        <taxon>Bacteria</taxon>
        <taxon>Bacillati</taxon>
        <taxon>Cyanobacteriota</taxon>
        <taxon>Cyanophyceae</taxon>
        <taxon>Nostocales</taxon>
        <taxon>Nostocaceae</taxon>
        <taxon>Komarekiella</taxon>
        <taxon>Komarekiella delphini-convector</taxon>
    </lineage>
</organism>